<dbReference type="Proteomes" id="UP000499080">
    <property type="component" value="Unassembled WGS sequence"/>
</dbReference>
<dbReference type="EMBL" id="BGPR01027870">
    <property type="protein sequence ID" value="GBN98701.1"/>
    <property type="molecule type" value="Genomic_DNA"/>
</dbReference>
<accession>A0A4Y2TEN4</accession>
<dbReference type="AlphaFoldDB" id="A0A4Y2TEN4"/>
<evidence type="ECO:0000313" key="1">
    <source>
        <dbReference type="EMBL" id="GBN98701.1"/>
    </source>
</evidence>
<protein>
    <submittedName>
        <fullName evidence="1">Uncharacterized protein</fullName>
    </submittedName>
</protein>
<reference evidence="1 2" key="1">
    <citation type="journal article" date="2019" name="Sci. Rep.">
        <title>Orb-weaving spider Araneus ventricosus genome elucidates the spidroin gene catalogue.</title>
        <authorList>
            <person name="Kono N."/>
            <person name="Nakamura H."/>
            <person name="Ohtoshi R."/>
            <person name="Moran D.A.P."/>
            <person name="Shinohara A."/>
            <person name="Yoshida Y."/>
            <person name="Fujiwara M."/>
            <person name="Mori M."/>
            <person name="Tomita M."/>
            <person name="Arakawa K."/>
        </authorList>
    </citation>
    <scope>NUCLEOTIDE SEQUENCE [LARGE SCALE GENOMIC DNA]</scope>
</reference>
<gene>
    <name evidence="1" type="ORF">AVEN_259726_1</name>
</gene>
<evidence type="ECO:0000313" key="2">
    <source>
        <dbReference type="Proteomes" id="UP000499080"/>
    </source>
</evidence>
<name>A0A4Y2TEN4_ARAVE</name>
<sequence>MFQVRNAFSLNQRSHGPCFNFRASLLKIGLICRHRNTNNRCCSRYCGMVRMFRRNVDKFSDIKGIASADGGTALTSHSVQFLQTVVDCVCVVGTVRLVELRPVINPQGRKCFAEKLTIGKGLKESSCMWAWYTLCLTARVKRLLVGMARKLGERDATLSVIIVICLSA</sequence>
<comment type="caution">
    <text evidence="1">The sequence shown here is derived from an EMBL/GenBank/DDBJ whole genome shotgun (WGS) entry which is preliminary data.</text>
</comment>
<proteinExistence type="predicted"/>
<keyword evidence="2" id="KW-1185">Reference proteome</keyword>
<organism evidence="1 2">
    <name type="scientific">Araneus ventricosus</name>
    <name type="common">Orbweaver spider</name>
    <name type="synonym">Epeira ventricosa</name>
    <dbReference type="NCBI Taxonomy" id="182803"/>
    <lineage>
        <taxon>Eukaryota</taxon>
        <taxon>Metazoa</taxon>
        <taxon>Ecdysozoa</taxon>
        <taxon>Arthropoda</taxon>
        <taxon>Chelicerata</taxon>
        <taxon>Arachnida</taxon>
        <taxon>Araneae</taxon>
        <taxon>Araneomorphae</taxon>
        <taxon>Entelegynae</taxon>
        <taxon>Araneoidea</taxon>
        <taxon>Araneidae</taxon>
        <taxon>Araneus</taxon>
    </lineage>
</organism>